<dbReference type="AlphaFoldDB" id="A0A8H3IEN2"/>
<gene>
    <name evidence="14" type="ORF">GOMPHAMPRED_007215</name>
</gene>
<comment type="caution">
    <text evidence="14">The sequence shown here is derived from an EMBL/GenBank/DDBJ whole genome shotgun (WGS) entry which is preliminary data.</text>
</comment>
<keyword evidence="6 11" id="KW-0863">Zinc-finger</keyword>
<evidence type="ECO:0000313" key="15">
    <source>
        <dbReference type="Proteomes" id="UP000664169"/>
    </source>
</evidence>
<feature type="compositionally biased region" description="Polar residues" evidence="12">
    <location>
        <begin position="333"/>
        <end position="349"/>
    </location>
</feature>
<evidence type="ECO:0000256" key="7">
    <source>
        <dbReference type="ARBA" id="ARBA00022833"/>
    </source>
</evidence>
<keyword evidence="15" id="KW-1185">Reference proteome</keyword>
<dbReference type="GO" id="GO:0005634">
    <property type="term" value="C:nucleus"/>
    <property type="evidence" value="ECO:0007669"/>
    <property type="project" value="UniProtKB-SubCell"/>
</dbReference>
<protein>
    <recommendedName>
        <fullName evidence="13">C2H2-type domain-containing protein</fullName>
    </recommendedName>
</protein>
<dbReference type="GO" id="GO:0045944">
    <property type="term" value="P:positive regulation of transcription by RNA polymerase II"/>
    <property type="evidence" value="ECO:0007669"/>
    <property type="project" value="UniProtKB-ARBA"/>
</dbReference>
<dbReference type="Gene3D" id="3.30.160.60">
    <property type="entry name" value="Classic Zinc Finger"/>
    <property type="match status" value="3"/>
</dbReference>
<name>A0A8H3IEN2_9LECA</name>
<dbReference type="PROSITE" id="PS50157">
    <property type="entry name" value="ZINC_FINGER_C2H2_2"/>
    <property type="match status" value="2"/>
</dbReference>
<feature type="region of interest" description="Disordered" evidence="12">
    <location>
        <begin position="306"/>
        <end position="378"/>
    </location>
</feature>
<dbReference type="OrthoDB" id="8117402at2759"/>
<evidence type="ECO:0000256" key="4">
    <source>
        <dbReference type="ARBA" id="ARBA00022723"/>
    </source>
</evidence>
<dbReference type="Pfam" id="PF00096">
    <property type="entry name" value="zf-C2H2"/>
    <property type="match status" value="2"/>
</dbReference>
<evidence type="ECO:0000256" key="6">
    <source>
        <dbReference type="ARBA" id="ARBA00022771"/>
    </source>
</evidence>
<feature type="compositionally biased region" description="Low complexity" evidence="12">
    <location>
        <begin position="360"/>
        <end position="374"/>
    </location>
</feature>
<dbReference type="SUPFAM" id="SSF57667">
    <property type="entry name" value="beta-beta-alpha zinc fingers"/>
    <property type="match status" value="1"/>
</dbReference>
<feature type="region of interest" description="Disordered" evidence="12">
    <location>
        <begin position="556"/>
        <end position="614"/>
    </location>
</feature>
<keyword evidence="10" id="KW-0539">Nucleus</keyword>
<dbReference type="InterPro" id="IPR013087">
    <property type="entry name" value="Znf_C2H2_type"/>
</dbReference>
<evidence type="ECO:0000256" key="9">
    <source>
        <dbReference type="ARBA" id="ARBA00023163"/>
    </source>
</evidence>
<dbReference type="InterPro" id="IPR036236">
    <property type="entry name" value="Znf_C2H2_sf"/>
</dbReference>
<feature type="region of interest" description="Disordered" evidence="12">
    <location>
        <begin position="57"/>
        <end position="94"/>
    </location>
</feature>
<proteinExistence type="predicted"/>
<dbReference type="GO" id="GO:0005737">
    <property type="term" value="C:cytoplasm"/>
    <property type="evidence" value="ECO:0007669"/>
    <property type="project" value="UniProtKB-SubCell"/>
</dbReference>
<dbReference type="SMART" id="SM00355">
    <property type="entry name" value="ZnF_C2H2"/>
    <property type="match status" value="2"/>
</dbReference>
<reference evidence="14" key="1">
    <citation type="submission" date="2021-03" db="EMBL/GenBank/DDBJ databases">
        <authorList>
            <person name="Tagirdzhanova G."/>
        </authorList>
    </citation>
    <scope>NUCLEOTIDE SEQUENCE</scope>
</reference>
<accession>A0A8H3IEN2</accession>
<dbReference type="FunFam" id="3.30.160.60:FF:000239">
    <property type="entry name" value="C2H2 type zinc finger protein"/>
    <property type="match status" value="1"/>
</dbReference>
<evidence type="ECO:0000256" key="11">
    <source>
        <dbReference type="PROSITE-ProRule" id="PRU00042"/>
    </source>
</evidence>
<dbReference type="GO" id="GO:0008270">
    <property type="term" value="F:zinc ion binding"/>
    <property type="evidence" value="ECO:0007669"/>
    <property type="project" value="UniProtKB-KW"/>
</dbReference>
<feature type="domain" description="C2H2-type" evidence="13">
    <location>
        <begin position="436"/>
        <end position="463"/>
    </location>
</feature>
<evidence type="ECO:0000256" key="12">
    <source>
        <dbReference type="SAM" id="MobiDB-lite"/>
    </source>
</evidence>
<keyword evidence="9" id="KW-0804">Transcription</keyword>
<evidence type="ECO:0000259" key="13">
    <source>
        <dbReference type="PROSITE" id="PS50157"/>
    </source>
</evidence>
<comment type="subcellular location">
    <subcellularLocation>
        <location evidence="2">Cytoplasm</location>
    </subcellularLocation>
    <subcellularLocation>
        <location evidence="1">Nucleus</location>
    </subcellularLocation>
</comment>
<keyword evidence="3" id="KW-0963">Cytoplasm</keyword>
<evidence type="ECO:0000256" key="2">
    <source>
        <dbReference type="ARBA" id="ARBA00004496"/>
    </source>
</evidence>
<dbReference type="GO" id="GO:0071277">
    <property type="term" value="P:cellular response to calcium ion"/>
    <property type="evidence" value="ECO:0007669"/>
    <property type="project" value="UniProtKB-ARBA"/>
</dbReference>
<feature type="region of interest" description="Disordered" evidence="12">
    <location>
        <begin position="162"/>
        <end position="188"/>
    </location>
</feature>
<evidence type="ECO:0000256" key="5">
    <source>
        <dbReference type="ARBA" id="ARBA00022737"/>
    </source>
</evidence>
<feature type="region of interest" description="Disordered" evidence="12">
    <location>
        <begin position="1"/>
        <end position="37"/>
    </location>
</feature>
<dbReference type="EMBL" id="CAJPDQ010000006">
    <property type="protein sequence ID" value="CAF9910869.1"/>
    <property type="molecule type" value="Genomic_DNA"/>
</dbReference>
<evidence type="ECO:0000313" key="14">
    <source>
        <dbReference type="EMBL" id="CAF9910869.1"/>
    </source>
</evidence>
<dbReference type="FunFam" id="3.30.160.60:FF:000181">
    <property type="entry name" value="C2H2 type zinc finger protein"/>
    <property type="match status" value="1"/>
</dbReference>
<feature type="domain" description="C2H2-type" evidence="13">
    <location>
        <begin position="408"/>
        <end position="435"/>
    </location>
</feature>
<dbReference type="GO" id="GO:0000978">
    <property type="term" value="F:RNA polymerase II cis-regulatory region sequence-specific DNA binding"/>
    <property type="evidence" value="ECO:0007669"/>
    <property type="project" value="TreeGrafter"/>
</dbReference>
<evidence type="ECO:0000256" key="3">
    <source>
        <dbReference type="ARBA" id="ARBA00022490"/>
    </source>
</evidence>
<keyword evidence="4" id="KW-0479">Metal-binding</keyword>
<keyword evidence="5" id="KW-0677">Repeat</keyword>
<keyword evidence="7" id="KW-0862">Zinc</keyword>
<organism evidence="14 15">
    <name type="scientific">Gomphillus americanus</name>
    <dbReference type="NCBI Taxonomy" id="1940652"/>
    <lineage>
        <taxon>Eukaryota</taxon>
        <taxon>Fungi</taxon>
        <taxon>Dikarya</taxon>
        <taxon>Ascomycota</taxon>
        <taxon>Pezizomycotina</taxon>
        <taxon>Lecanoromycetes</taxon>
        <taxon>OSLEUM clade</taxon>
        <taxon>Ostropomycetidae</taxon>
        <taxon>Ostropales</taxon>
        <taxon>Graphidaceae</taxon>
        <taxon>Gomphilloideae</taxon>
        <taxon>Gomphillus</taxon>
    </lineage>
</organism>
<dbReference type="Proteomes" id="UP000664169">
    <property type="component" value="Unassembled WGS sequence"/>
</dbReference>
<evidence type="ECO:0000256" key="1">
    <source>
        <dbReference type="ARBA" id="ARBA00004123"/>
    </source>
</evidence>
<keyword evidence="8" id="KW-0805">Transcription regulation</keyword>
<sequence length="614" mass="67168">MGDHTVRTSRSPSVSLPGPDSSHSSSPHYPLSTSLDDGGAAYSVMYPSIESNGPYPMQEAAFLNPSSPHPFSDSNFSGVKRNSIGSRPASLHLPNSNYNQFPDPFQTQDSSSFLIDPALQNNQSINPADIMASDQETLARHSRHPSLDPSIVALPQSTTQGDWQSLGALSQGHRRAPSEHSEMSSVGPSPYIKQDGFDNYHNHSPMLHPQQDQNAYPNSLGLERFTISDQTQHGLSPRHSPFPSPRMAPMQPTLNVTPVDPFVLQSNDRYGNNAGPEIYSPEMGQAPAITLSFVPTKQIEMMAHENDHDALSPPVRNRGRANSAPMSRPLSPDATTPSFDTSRQRSLSPFDQHFSGREMSPGGPKSSRRSSTSSIPNRDYILDLADPNRTTAASGGANVKVQKHPATFQCTLCPKRFTRAYNLRSHLRTHTDERPFVCTVCGKAFARQHDRKRHEGLHSGEKKFICKGELTGGGSWGCGRRFARADALGRHFRSEAGRVCIKPLLDEEAAEHQRLYGQQVMQAQGMGMVPPTLNVNGGFALPAALLAQYPALQNFQMSGPPEEDLGHRSSFDASSQGEYYDDETEGSGYLSGPGTAYATRWTGQPEWASDYEGR</sequence>
<evidence type="ECO:0000256" key="10">
    <source>
        <dbReference type="ARBA" id="ARBA00023242"/>
    </source>
</evidence>
<dbReference type="InterPro" id="IPR050527">
    <property type="entry name" value="Snail/Krueppel_Znf"/>
</dbReference>
<dbReference type="PANTHER" id="PTHR24388:SF54">
    <property type="entry name" value="PROTEIN ESCARGOT"/>
    <property type="match status" value="1"/>
</dbReference>
<evidence type="ECO:0000256" key="8">
    <source>
        <dbReference type="ARBA" id="ARBA00023015"/>
    </source>
</evidence>
<dbReference type="PANTHER" id="PTHR24388">
    <property type="entry name" value="ZINC FINGER PROTEIN"/>
    <property type="match status" value="1"/>
</dbReference>
<feature type="compositionally biased region" description="Low complexity" evidence="12">
    <location>
        <begin position="13"/>
        <end position="35"/>
    </location>
</feature>
<dbReference type="GO" id="GO:0000981">
    <property type="term" value="F:DNA-binding transcription factor activity, RNA polymerase II-specific"/>
    <property type="evidence" value="ECO:0007669"/>
    <property type="project" value="TreeGrafter"/>
</dbReference>
<dbReference type="PROSITE" id="PS00028">
    <property type="entry name" value="ZINC_FINGER_C2H2_1"/>
    <property type="match status" value="2"/>
</dbReference>
<dbReference type="FunFam" id="3.30.160.60:FF:000146">
    <property type="entry name" value="C2H2 type zinc finger protein"/>
    <property type="match status" value="1"/>
</dbReference>